<protein>
    <submittedName>
        <fullName evidence="2">Uncharacterized protein</fullName>
    </submittedName>
</protein>
<proteinExistence type="predicted"/>
<reference evidence="2 3" key="1">
    <citation type="submission" date="2015-04" db="EMBL/GenBank/DDBJ databases">
        <title>Complete genome sequence of Schizopora paradoxa KUC8140, a cosmopolitan wood degrader in East Asia.</title>
        <authorList>
            <consortium name="DOE Joint Genome Institute"/>
            <person name="Min B."/>
            <person name="Park H."/>
            <person name="Jang Y."/>
            <person name="Kim J.-J."/>
            <person name="Kim K.H."/>
            <person name="Pangilinan J."/>
            <person name="Lipzen A."/>
            <person name="Riley R."/>
            <person name="Grigoriev I.V."/>
            <person name="Spatafora J.W."/>
            <person name="Choi I.-G."/>
        </authorList>
    </citation>
    <scope>NUCLEOTIDE SEQUENCE [LARGE SCALE GENOMIC DNA]</scope>
    <source>
        <strain evidence="2 3">KUC8140</strain>
    </source>
</reference>
<dbReference type="OrthoDB" id="5421757at2759"/>
<keyword evidence="1" id="KW-1133">Transmembrane helix</keyword>
<gene>
    <name evidence="2" type="ORF">SCHPADRAFT_1002337</name>
</gene>
<dbReference type="InParanoid" id="A0A0H2R3X3"/>
<keyword evidence="3" id="KW-1185">Reference proteome</keyword>
<feature type="transmembrane region" description="Helical" evidence="1">
    <location>
        <begin position="83"/>
        <end position="104"/>
    </location>
</feature>
<sequence length="320" mass="36702">MQNTPSASPDKQYRLLRPESAIVAFLKKHDTGAGVLLSHLDNVPLSVQRRSFIQTCVVHGIFFSIFTWRLIRVYENYGSLQKLYASLTFSGLLWLCFNLAILYVTGPPSIEFARTTFWHRLRYGFRPTEIVIRQPIASRMKRLGTMTIADAGSILNDQILRAMDHNFLQVTPGDISDNNFWNIDYRASREAFELSRADGPRRVDEHAWRSSVWLKSGTGDWKVAEHWKMCDPARRDRRQELLKDKLDAMGKGELYEKWRSMVQMNTTTPSGDSTYISARVVNEHLAFFEREGVDFGPIGEEINGQIDAEFDSQDALPIGF</sequence>
<keyword evidence="1" id="KW-0812">Transmembrane</keyword>
<organism evidence="2 3">
    <name type="scientific">Schizopora paradoxa</name>
    <dbReference type="NCBI Taxonomy" id="27342"/>
    <lineage>
        <taxon>Eukaryota</taxon>
        <taxon>Fungi</taxon>
        <taxon>Dikarya</taxon>
        <taxon>Basidiomycota</taxon>
        <taxon>Agaricomycotina</taxon>
        <taxon>Agaricomycetes</taxon>
        <taxon>Hymenochaetales</taxon>
        <taxon>Schizoporaceae</taxon>
        <taxon>Schizopora</taxon>
    </lineage>
</organism>
<dbReference type="EMBL" id="KQ086204">
    <property type="protein sequence ID" value="KLO06475.1"/>
    <property type="molecule type" value="Genomic_DNA"/>
</dbReference>
<evidence type="ECO:0000313" key="3">
    <source>
        <dbReference type="Proteomes" id="UP000053477"/>
    </source>
</evidence>
<dbReference type="AlphaFoldDB" id="A0A0H2R3X3"/>
<feature type="transmembrane region" description="Helical" evidence="1">
    <location>
        <begin position="52"/>
        <end position="71"/>
    </location>
</feature>
<name>A0A0H2R3X3_9AGAM</name>
<keyword evidence="1" id="KW-0472">Membrane</keyword>
<evidence type="ECO:0000256" key="1">
    <source>
        <dbReference type="SAM" id="Phobius"/>
    </source>
</evidence>
<dbReference type="Proteomes" id="UP000053477">
    <property type="component" value="Unassembled WGS sequence"/>
</dbReference>
<dbReference type="STRING" id="27342.A0A0H2R3X3"/>
<accession>A0A0H2R3X3</accession>
<evidence type="ECO:0000313" key="2">
    <source>
        <dbReference type="EMBL" id="KLO06475.1"/>
    </source>
</evidence>